<proteinExistence type="inferred from homology"/>
<feature type="compositionally biased region" description="Basic and acidic residues" evidence="2">
    <location>
        <begin position="98"/>
        <end position="108"/>
    </location>
</feature>
<feature type="region of interest" description="Disordered" evidence="2">
    <location>
        <begin position="52"/>
        <end position="112"/>
    </location>
</feature>
<keyword evidence="1" id="KW-0547">Nucleotide-binding</keyword>
<keyword evidence="1" id="KW-0342">GTP-binding</keyword>
<gene>
    <name evidence="5" type="ORF">AWC38_SpisGene13267</name>
</gene>
<dbReference type="SUPFAM" id="SSF52540">
    <property type="entry name" value="P-loop containing nucleoside triphosphate hydrolases"/>
    <property type="match status" value="1"/>
</dbReference>
<organism evidence="5 6">
    <name type="scientific">Stylophora pistillata</name>
    <name type="common">Smooth cauliflower coral</name>
    <dbReference type="NCBI Taxonomy" id="50429"/>
    <lineage>
        <taxon>Eukaryota</taxon>
        <taxon>Metazoa</taxon>
        <taxon>Cnidaria</taxon>
        <taxon>Anthozoa</taxon>
        <taxon>Hexacorallia</taxon>
        <taxon>Scleractinia</taxon>
        <taxon>Astrocoeniina</taxon>
        <taxon>Pocilloporidae</taxon>
        <taxon>Stylophora</taxon>
    </lineage>
</organism>
<keyword evidence="3" id="KW-1133">Transmembrane helix</keyword>
<evidence type="ECO:0000313" key="6">
    <source>
        <dbReference type="Proteomes" id="UP000225706"/>
    </source>
</evidence>
<comment type="caution">
    <text evidence="5">The sequence shown here is derived from an EMBL/GenBank/DDBJ whole genome shotgun (WGS) entry which is preliminary data.</text>
</comment>
<feature type="domain" description="Septin-type G" evidence="4">
    <location>
        <begin position="159"/>
        <end position="243"/>
    </location>
</feature>
<dbReference type="InterPro" id="IPR030379">
    <property type="entry name" value="G_SEPTIN_dom"/>
</dbReference>
<feature type="transmembrane region" description="Helical" evidence="3">
    <location>
        <begin position="6"/>
        <end position="25"/>
    </location>
</feature>
<evidence type="ECO:0000313" key="5">
    <source>
        <dbReference type="EMBL" id="PFX22221.1"/>
    </source>
</evidence>
<dbReference type="CDD" id="cd00882">
    <property type="entry name" value="Ras_like_GTPase"/>
    <property type="match status" value="1"/>
</dbReference>
<dbReference type="GO" id="GO:0005525">
    <property type="term" value="F:GTP binding"/>
    <property type="evidence" value="ECO:0007669"/>
    <property type="project" value="UniProtKB-KW"/>
</dbReference>
<accession>A0A2B4RX77</accession>
<dbReference type="Pfam" id="PF00735">
    <property type="entry name" value="Septin"/>
    <property type="match status" value="1"/>
</dbReference>
<comment type="similarity">
    <text evidence="1">Belongs to the TRAFAC class TrmE-Era-EngA-EngB-Septin-like GTPase superfamily. Septin GTPase family.</text>
</comment>
<dbReference type="Gene3D" id="3.40.50.300">
    <property type="entry name" value="P-loop containing nucleotide triphosphate hydrolases"/>
    <property type="match status" value="1"/>
</dbReference>
<dbReference type="AlphaFoldDB" id="A0A2B4RX77"/>
<dbReference type="PANTHER" id="PTHR32046:SF14">
    <property type="match status" value="1"/>
</dbReference>
<keyword evidence="6" id="KW-1185">Reference proteome</keyword>
<dbReference type="OrthoDB" id="5961566at2759"/>
<dbReference type="Proteomes" id="UP000225706">
    <property type="component" value="Unassembled WGS sequence"/>
</dbReference>
<dbReference type="PANTHER" id="PTHR32046">
    <property type="entry name" value="G DOMAIN-CONTAINING PROTEIN"/>
    <property type="match status" value="1"/>
</dbReference>
<name>A0A2B4RX77_STYPI</name>
<keyword evidence="3" id="KW-0812">Transmembrane</keyword>
<evidence type="ECO:0000256" key="3">
    <source>
        <dbReference type="SAM" id="Phobius"/>
    </source>
</evidence>
<evidence type="ECO:0000259" key="4">
    <source>
        <dbReference type="Pfam" id="PF00735"/>
    </source>
</evidence>
<protein>
    <recommendedName>
        <fullName evidence="4">Septin-type G domain-containing protein</fullName>
    </recommendedName>
</protein>
<dbReference type="EMBL" id="LSMT01000246">
    <property type="protein sequence ID" value="PFX22221.1"/>
    <property type="molecule type" value="Genomic_DNA"/>
</dbReference>
<keyword evidence="3" id="KW-0472">Membrane</keyword>
<sequence length="664" mass="75864">MLDAFLQFFPWGVATVIAVLAGIMWQGRQRQGNVNKPKRMQSNVDLHLEHHFSEDKAPTDPSVAHNKKVSKDEEDHPLRFTKKSGEKTSMDRPVGQHKVTEHEKDRPPRLAHSLMPKSDILSAGTPVVYKLQTELKLKREKGKIIKKSVGSPRDLGGRGTEKVLMVVGATGAGKTTLINGMVNYILGVEWADEFRFKLVVEDSEQTQAHSQTKEITAYTFHPMEGSAVPYTFTIIDTPGFGDTEGLKRDKEITNQIKEFFLIPPPNGIDHLDGVGFVTQAPLARLTPTQEYIFTSILSIFGKDVAKNIFILITFADAENPPVMEAIKKANIPAQEFHKFNNSAIFANNTKTAQKNEDREDEDEDEHDFFNQMCWKMGARSFKKFFSAFEKSRSVSLQLTQEVLKEREQLQNLVEGLTPQINQGLSKIEVMRQEENILRQHETEIEQNKYFTFPVEVTKATKKDLSGTGQHTTTCRRCTFTCHKDCVYSNDGDKIKCCAMDRSGSCTVCPNHCFWSEHSNLPYVFEYETVMEIRTSEDLKKKYDAAKSGKTKVQGMIEQLEESLTEVHNNVLSMMFKAQQSLKRLDEIALKPNPLTKTEYLELLIESEKSEAKPGWKQRVHYFEQAKRQAEILSKARNPKAAEKLINEEASKEEKWYFRFIFWRS</sequence>
<evidence type="ECO:0000256" key="2">
    <source>
        <dbReference type="SAM" id="MobiDB-lite"/>
    </source>
</evidence>
<reference evidence="6" key="1">
    <citation type="journal article" date="2017" name="bioRxiv">
        <title>Comparative analysis of the genomes of Stylophora pistillata and Acropora digitifera provides evidence for extensive differences between species of corals.</title>
        <authorList>
            <person name="Voolstra C.R."/>
            <person name="Li Y."/>
            <person name="Liew Y.J."/>
            <person name="Baumgarten S."/>
            <person name="Zoccola D."/>
            <person name="Flot J.-F."/>
            <person name="Tambutte S."/>
            <person name="Allemand D."/>
            <person name="Aranda M."/>
        </authorList>
    </citation>
    <scope>NUCLEOTIDE SEQUENCE [LARGE SCALE GENOMIC DNA]</scope>
</reference>
<evidence type="ECO:0000256" key="1">
    <source>
        <dbReference type="RuleBase" id="RU004560"/>
    </source>
</evidence>
<feature type="compositionally biased region" description="Basic and acidic residues" evidence="2">
    <location>
        <begin position="69"/>
        <end position="90"/>
    </location>
</feature>
<dbReference type="InterPro" id="IPR027417">
    <property type="entry name" value="P-loop_NTPase"/>
</dbReference>